<keyword evidence="1" id="KW-0812">Transmembrane</keyword>
<feature type="signal peptide" evidence="2">
    <location>
        <begin position="1"/>
        <end position="25"/>
    </location>
</feature>
<dbReference type="OrthoDB" id="8901345at2"/>
<accession>A0A3N2BBI3</accession>
<dbReference type="InterPro" id="IPR010895">
    <property type="entry name" value="CHRD"/>
</dbReference>
<evidence type="ECO:0000313" key="5">
    <source>
        <dbReference type="Proteomes" id="UP000280668"/>
    </source>
</evidence>
<dbReference type="Pfam" id="PF07452">
    <property type="entry name" value="CHRD"/>
    <property type="match status" value="1"/>
</dbReference>
<evidence type="ECO:0000259" key="3">
    <source>
        <dbReference type="SMART" id="SM00754"/>
    </source>
</evidence>
<gene>
    <name evidence="4" type="ORF">EDD31_0963</name>
</gene>
<dbReference type="Proteomes" id="UP000280668">
    <property type="component" value="Unassembled WGS sequence"/>
</dbReference>
<keyword evidence="5" id="KW-1185">Reference proteome</keyword>
<dbReference type="EMBL" id="RKHK01000001">
    <property type="protein sequence ID" value="ROR72607.1"/>
    <property type="molecule type" value="Genomic_DNA"/>
</dbReference>
<evidence type="ECO:0000256" key="1">
    <source>
        <dbReference type="SAM" id="Phobius"/>
    </source>
</evidence>
<reference evidence="4 5" key="1">
    <citation type="submission" date="2018-11" db="EMBL/GenBank/DDBJ databases">
        <title>Sequencing the genomes of 1000 actinobacteria strains.</title>
        <authorList>
            <person name="Klenk H.-P."/>
        </authorList>
    </citation>
    <scope>NUCLEOTIDE SEQUENCE [LARGE SCALE GENOMIC DNA]</scope>
    <source>
        <strain evidence="4 5">DSM 11294</strain>
    </source>
</reference>
<dbReference type="PROSITE" id="PS51318">
    <property type="entry name" value="TAT"/>
    <property type="match status" value="1"/>
</dbReference>
<name>A0A3N2BBI3_9MICO</name>
<keyword evidence="1" id="KW-0472">Membrane</keyword>
<sequence length="242" mass="24761">MSRNQTGRWTLLTAASAGALGLVFAGSSASAYSDGYNNSVDEPDYFTSAFTAMATPDAVVDGDGEPAPGEEGAMGEFTFRVNSDYDIICWHIELTGVTGDYESPAATATHIHDAAAGEAGPPRLAFPDPEPVGDGPRTSYGCMEGPFMTGLEDEDGNDHGEGFTLAELEADPAAFSADSHTENYPAGVVRGQLMQVPVGGLETGGGGTAEQSSMMLPLLGAGGLALAGVAGALTYRARRNAA</sequence>
<dbReference type="RefSeq" id="WP_123303149.1">
    <property type="nucleotide sequence ID" value="NZ_RKHK01000001.1"/>
</dbReference>
<dbReference type="AlphaFoldDB" id="A0A3N2BBI3"/>
<organism evidence="4 5">
    <name type="scientific">Bogoriella caseilytica</name>
    <dbReference type="NCBI Taxonomy" id="56055"/>
    <lineage>
        <taxon>Bacteria</taxon>
        <taxon>Bacillati</taxon>
        <taxon>Actinomycetota</taxon>
        <taxon>Actinomycetes</taxon>
        <taxon>Micrococcales</taxon>
        <taxon>Bogoriellaceae</taxon>
        <taxon>Bogoriella</taxon>
    </lineage>
</organism>
<dbReference type="InterPro" id="IPR006311">
    <property type="entry name" value="TAT_signal"/>
</dbReference>
<feature type="domain" description="CHRD" evidence="3">
    <location>
        <begin position="48"/>
        <end position="195"/>
    </location>
</feature>
<evidence type="ECO:0000256" key="2">
    <source>
        <dbReference type="SAM" id="SignalP"/>
    </source>
</evidence>
<dbReference type="SMART" id="SM00754">
    <property type="entry name" value="CHRD"/>
    <property type="match status" value="1"/>
</dbReference>
<keyword evidence="2" id="KW-0732">Signal</keyword>
<feature type="transmembrane region" description="Helical" evidence="1">
    <location>
        <begin position="214"/>
        <end position="235"/>
    </location>
</feature>
<evidence type="ECO:0000313" key="4">
    <source>
        <dbReference type="EMBL" id="ROR72607.1"/>
    </source>
</evidence>
<proteinExistence type="predicted"/>
<comment type="caution">
    <text evidence="4">The sequence shown here is derived from an EMBL/GenBank/DDBJ whole genome shotgun (WGS) entry which is preliminary data.</text>
</comment>
<keyword evidence="1" id="KW-1133">Transmembrane helix</keyword>
<feature type="chain" id="PRO_5038349231" description="CHRD domain-containing protein" evidence="2">
    <location>
        <begin position="26"/>
        <end position="242"/>
    </location>
</feature>
<protein>
    <recommendedName>
        <fullName evidence="3">CHRD domain-containing protein</fullName>
    </recommendedName>
</protein>